<evidence type="ECO:0000256" key="1">
    <source>
        <dbReference type="SAM" id="Phobius"/>
    </source>
</evidence>
<feature type="domain" description="Zinc-ribbon" evidence="2">
    <location>
        <begin position="8"/>
        <end position="26"/>
    </location>
</feature>
<proteinExistence type="predicted"/>
<evidence type="ECO:0000313" key="3">
    <source>
        <dbReference type="EMBL" id="TQL57828.1"/>
    </source>
</evidence>
<dbReference type="EMBL" id="VFOR01000002">
    <property type="protein sequence ID" value="TQL57828.1"/>
    <property type="molecule type" value="Genomic_DNA"/>
</dbReference>
<dbReference type="Proteomes" id="UP000316196">
    <property type="component" value="Unassembled WGS sequence"/>
</dbReference>
<dbReference type="AlphaFoldDB" id="A0A542ZBU7"/>
<reference evidence="3 4" key="1">
    <citation type="submission" date="2019-06" db="EMBL/GenBank/DDBJ databases">
        <title>Sequencing the genomes of 1000 actinobacteria strains.</title>
        <authorList>
            <person name="Klenk H.-P."/>
        </authorList>
    </citation>
    <scope>NUCLEOTIDE SEQUENCE [LARGE SCALE GENOMIC DNA]</scope>
    <source>
        <strain evidence="3 4">DSM 8251</strain>
    </source>
</reference>
<feature type="transmembrane region" description="Helical" evidence="1">
    <location>
        <begin position="78"/>
        <end position="102"/>
    </location>
</feature>
<sequence>MICPNTACGAEVPQSARFCPECGKRLGNSDNGANQNVDTGGGDISGGVFQAGGDIHLGGEPQEARATYEPKWSWRSPLTLAVLTWISVISGLLSLGSVYKVVEPLVSTFLGMDGIGNLKPAQPVWAFVFLGLVVVFSLAMFLRRVARNETQHFPSLSWLPALTGWGRRIGLARMQGTCPFDGGRLRFYDKPVQWEDDLNTGKRKVTQRRMAAECVKNDEHWWPVDKTDGGDQ</sequence>
<dbReference type="Pfam" id="PF13240">
    <property type="entry name" value="Zn_Ribbon_1"/>
    <property type="match status" value="1"/>
</dbReference>
<feature type="transmembrane region" description="Helical" evidence="1">
    <location>
        <begin position="122"/>
        <end position="142"/>
    </location>
</feature>
<accession>A0A542ZBU7</accession>
<protein>
    <submittedName>
        <fullName evidence="3">Zinc ribbon protein</fullName>
    </submittedName>
</protein>
<keyword evidence="1" id="KW-0812">Transmembrane</keyword>
<dbReference type="OrthoDB" id="5148473at2"/>
<evidence type="ECO:0000313" key="4">
    <source>
        <dbReference type="Proteomes" id="UP000316196"/>
    </source>
</evidence>
<keyword evidence="1" id="KW-0472">Membrane</keyword>
<comment type="caution">
    <text evidence="3">The sequence shown here is derived from an EMBL/GenBank/DDBJ whole genome shotgun (WGS) entry which is preliminary data.</text>
</comment>
<gene>
    <name evidence="3" type="ORF">FB460_1672</name>
</gene>
<keyword evidence="1" id="KW-1133">Transmembrane helix</keyword>
<organism evidence="3 4">
    <name type="scientific">Propioniferax innocua</name>
    <dbReference type="NCBI Taxonomy" id="1753"/>
    <lineage>
        <taxon>Bacteria</taxon>
        <taxon>Bacillati</taxon>
        <taxon>Actinomycetota</taxon>
        <taxon>Actinomycetes</taxon>
        <taxon>Propionibacteriales</taxon>
        <taxon>Propionibacteriaceae</taxon>
        <taxon>Propioniferax</taxon>
    </lineage>
</organism>
<dbReference type="InterPro" id="IPR026870">
    <property type="entry name" value="Zinc_ribbon_dom"/>
</dbReference>
<name>A0A542ZBU7_9ACTN</name>
<evidence type="ECO:0000259" key="2">
    <source>
        <dbReference type="Pfam" id="PF13240"/>
    </source>
</evidence>
<dbReference type="RefSeq" id="WP_142093656.1">
    <property type="nucleotide sequence ID" value="NZ_BAAAMD010000004.1"/>
</dbReference>
<keyword evidence="4" id="KW-1185">Reference proteome</keyword>